<evidence type="ECO:0000313" key="1">
    <source>
        <dbReference type="EMBL" id="KAK8840158.1"/>
    </source>
</evidence>
<organism evidence="1 2">
    <name type="scientific">Tritrichomonas musculus</name>
    <dbReference type="NCBI Taxonomy" id="1915356"/>
    <lineage>
        <taxon>Eukaryota</taxon>
        <taxon>Metamonada</taxon>
        <taxon>Parabasalia</taxon>
        <taxon>Tritrichomonadida</taxon>
        <taxon>Tritrichomonadidae</taxon>
        <taxon>Tritrichomonas</taxon>
    </lineage>
</organism>
<dbReference type="Proteomes" id="UP001470230">
    <property type="component" value="Unassembled WGS sequence"/>
</dbReference>
<sequence length="65" mass="7545">MAAYYNMKEDLKPLLFYDFKDKYFKDGAPNFLNFKSNLIKEVCEAKEPSPGLLDKALDQVYACLK</sequence>
<gene>
    <name evidence="1" type="ORF">M9Y10_031098</name>
</gene>
<proteinExistence type="predicted"/>
<protein>
    <submittedName>
        <fullName evidence="1">Uncharacterized protein</fullName>
    </submittedName>
</protein>
<dbReference type="EMBL" id="JAPFFF010000048">
    <property type="protein sequence ID" value="KAK8840158.1"/>
    <property type="molecule type" value="Genomic_DNA"/>
</dbReference>
<dbReference type="SUPFAM" id="SSF48097">
    <property type="entry name" value="Regulator of G-protein signaling, RGS"/>
    <property type="match status" value="1"/>
</dbReference>
<dbReference type="InterPro" id="IPR036305">
    <property type="entry name" value="RGS_sf"/>
</dbReference>
<name>A0ABR2H1T4_9EUKA</name>
<keyword evidence="2" id="KW-1185">Reference proteome</keyword>
<comment type="caution">
    <text evidence="1">The sequence shown here is derived from an EMBL/GenBank/DDBJ whole genome shotgun (WGS) entry which is preliminary data.</text>
</comment>
<reference evidence="1 2" key="1">
    <citation type="submission" date="2024-04" db="EMBL/GenBank/DDBJ databases">
        <title>Tritrichomonas musculus Genome.</title>
        <authorList>
            <person name="Alves-Ferreira E."/>
            <person name="Grigg M."/>
            <person name="Lorenzi H."/>
            <person name="Galac M."/>
        </authorList>
    </citation>
    <scope>NUCLEOTIDE SEQUENCE [LARGE SCALE GENOMIC DNA]</scope>
    <source>
        <strain evidence="1 2">EAF2021</strain>
    </source>
</reference>
<evidence type="ECO:0000313" key="2">
    <source>
        <dbReference type="Proteomes" id="UP001470230"/>
    </source>
</evidence>
<accession>A0ABR2H1T4</accession>